<evidence type="ECO:0000256" key="10">
    <source>
        <dbReference type="ARBA" id="ARBA00023316"/>
    </source>
</evidence>
<evidence type="ECO:0000313" key="14">
    <source>
        <dbReference type="Proteomes" id="UP000295375"/>
    </source>
</evidence>
<gene>
    <name evidence="11" type="primary">mtgA</name>
    <name evidence="13" type="ORF">EV696_103209</name>
</gene>
<dbReference type="GO" id="GO:0005886">
    <property type="term" value="C:plasma membrane"/>
    <property type="evidence" value="ECO:0007669"/>
    <property type="project" value="UniProtKB-SubCell"/>
</dbReference>
<dbReference type="UniPathway" id="UPA00219"/>
<feature type="domain" description="Glycosyl transferase family 51" evidence="12">
    <location>
        <begin position="68"/>
        <end position="235"/>
    </location>
</feature>
<dbReference type="PANTHER" id="PTHR30400:SF0">
    <property type="entry name" value="BIOSYNTHETIC PEPTIDOGLYCAN TRANSGLYCOSYLASE"/>
    <property type="match status" value="1"/>
</dbReference>
<name>A0A4R6UU93_9GAMM</name>
<comment type="caution">
    <text evidence="13">The sequence shown here is derived from an EMBL/GenBank/DDBJ whole genome shotgun (WGS) entry which is preliminary data.</text>
</comment>
<comment type="similarity">
    <text evidence="11">Belongs to the glycosyltransferase 51 family.</text>
</comment>
<dbReference type="InterPro" id="IPR011812">
    <property type="entry name" value="Pep_trsgly"/>
</dbReference>
<keyword evidence="8 11" id="KW-1133">Transmembrane helix</keyword>
<dbReference type="InterPro" id="IPR023346">
    <property type="entry name" value="Lysozyme-like_dom_sf"/>
</dbReference>
<dbReference type="GO" id="GO:0008955">
    <property type="term" value="F:peptidoglycan glycosyltransferase activity"/>
    <property type="evidence" value="ECO:0007669"/>
    <property type="project" value="UniProtKB-UniRule"/>
</dbReference>
<evidence type="ECO:0000313" key="13">
    <source>
        <dbReference type="EMBL" id="TDQ49836.1"/>
    </source>
</evidence>
<dbReference type="GO" id="GO:0016763">
    <property type="term" value="F:pentosyltransferase activity"/>
    <property type="evidence" value="ECO:0007669"/>
    <property type="project" value="InterPro"/>
</dbReference>
<dbReference type="AlphaFoldDB" id="A0A4R6UU93"/>
<dbReference type="EMBL" id="SNYM01000003">
    <property type="protein sequence ID" value="TDQ49836.1"/>
    <property type="molecule type" value="Genomic_DNA"/>
</dbReference>
<keyword evidence="5 11" id="KW-0812">Transmembrane</keyword>
<keyword evidence="10 11" id="KW-0961">Cell wall biogenesis/degradation</keyword>
<comment type="pathway">
    <text evidence="11">Cell wall biogenesis; peptidoglycan biosynthesis.</text>
</comment>
<evidence type="ECO:0000256" key="3">
    <source>
        <dbReference type="ARBA" id="ARBA00022676"/>
    </source>
</evidence>
<reference evidence="13 14" key="1">
    <citation type="submission" date="2019-03" db="EMBL/GenBank/DDBJ databases">
        <title>Genomic Encyclopedia of Type Strains, Phase IV (KMG-IV): sequencing the most valuable type-strain genomes for metagenomic binning, comparative biology and taxonomic classification.</title>
        <authorList>
            <person name="Goeker M."/>
        </authorList>
    </citation>
    <scope>NUCLEOTIDE SEQUENCE [LARGE SCALE GENOMIC DNA]</scope>
    <source>
        <strain evidence="13 14">DSM 103792</strain>
    </source>
</reference>
<comment type="function">
    <text evidence="11">Peptidoglycan polymerase that catalyzes glycan chain elongation from lipid-linked precursors.</text>
</comment>
<dbReference type="GO" id="GO:0071555">
    <property type="term" value="P:cell wall organization"/>
    <property type="evidence" value="ECO:0007669"/>
    <property type="project" value="UniProtKB-KW"/>
</dbReference>
<dbReference type="GO" id="GO:0008360">
    <property type="term" value="P:regulation of cell shape"/>
    <property type="evidence" value="ECO:0007669"/>
    <property type="project" value="UniProtKB-KW"/>
</dbReference>
<sequence>MTELPTESESIPEIRRPFWRKLLRWLFWLTFGFVLFSIVLVLIFRLAPAPSSGLMIERWLEHQIASKAYRARHQWVDDSTIAKAMPLAVIASEDQNFFAHHGFDFEQLEKALEAKQRGKRLRGASTISQQTAKNLFLWSGRSYLRKGLEAWFTVLIELLWPKERILEMYLNIIEFGPGIYGVEAASRQYFGKPAKALTRAEAALLAAVLPNPHRLHAARPSAYVRERQQWILRQMSQLGSVEQLQRANP</sequence>
<comment type="catalytic activity">
    <reaction evidence="11">
        <text>[GlcNAc-(1-&gt;4)-Mur2Ac(oyl-L-Ala-gamma-D-Glu-L-Lys-D-Ala-D-Ala)](n)-di-trans,octa-cis-undecaprenyl diphosphate + beta-D-GlcNAc-(1-&gt;4)-Mur2Ac(oyl-L-Ala-gamma-D-Glu-L-Lys-D-Ala-D-Ala)-di-trans,octa-cis-undecaprenyl diphosphate = [GlcNAc-(1-&gt;4)-Mur2Ac(oyl-L-Ala-gamma-D-Glu-L-Lys-D-Ala-D-Ala)](n+1)-di-trans,octa-cis-undecaprenyl diphosphate + di-trans,octa-cis-undecaprenyl diphosphate + H(+)</text>
        <dbReference type="Rhea" id="RHEA:23708"/>
        <dbReference type="Rhea" id="RHEA-COMP:9602"/>
        <dbReference type="Rhea" id="RHEA-COMP:9603"/>
        <dbReference type="ChEBI" id="CHEBI:15378"/>
        <dbReference type="ChEBI" id="CHEBI:58405"/>
        <dbReference type="ChEBI" id="CHEBI:60033"/>
        <dbReference type="ChEBI" id="CHEBI:78435"/>
        <dbReference type="EC" id="2.4.99.28"/>
    </reaction>
</comment>
<evidence type="ECO:0000256" key="9">
    <source>
        <dbReference type="ARBA" id="ARBA00023136"/>
    </source>
</evidence>
<organism evidence="13 14">
    <name type="scientific">Permianibacter aggregans</name>
    <dbReference type="NCBI Taxonomy" id="1510150"/>
    <lineage>
        <taxon>Bacteria</taxon>
        <taxon>Pseudomonadati</taxon>
        <taxon>Pseudomonadota</taxon>
        <taxon>Gammaproteobacteria</taxon>
        <taxon>Pseudomonadales</taxon>
        <taxon>Pseudomonadaceae</taxon>
        <taxon>Permianibacter</taxon>
    </lineage>
</organism>
<evidence type="ECO:0000256" key="8">
    <source>
        <dbReference type="ARBA" id="ARBA00022989"/>
    </source>
</evidence>
<dbReference type="EC" id="2.4.99.28" evidence="11"/>
<evidence type="ECO:0000256" key="1">
    <source>
        <dbReference type="ARBA" id="ARBA00022475"/>
    </source>
</evidence>
<evidence type="ECO:0000256" key="2">
    <source>
        <dbReference type="ARBA" id="ARBA00022519"/>
    </source>
</evidence>
<dbReference type="OrthoDB" id="9766909at2"/>
<evidence type="ECO:0000256" key="5">
    <source>
        <dbReference type="ARBA" id="ARBA00022692"/>
    </source>
</evidence>
<keyword evidence="6 11" id="KW-0133">Cell shape</keyword>
<accession>A0A4R6UU93</accession>
<dbReference type="InterPro" id="IPR001264">
    <property type="entry name" value="Glyco_trans_51"/>
</dbReference>
<evidence type="ECO:0000259" key="12">
    <source>
        <dbReference type="Pfam" id="PF00912"/>
    </source>
</evidence>
<proteinExistence type="inferred from homology"/>
<dbReference type="Pfam" id="PF00912">
    <property type="entry name" value="Transgly"/>
    <property type="match status" value="1"/>
</dbReference>
<dbReference type="SUPFAM" id="SSF53955">
    <property type="entry name" value="Lysozyme-like"/>
    <property type="match status" value="1"/>
</dbReference>
<protein>
    <recommendedName>
        <fullName evidence="11">Biosynthetic peptidoglycan transglycosylase</fullName>
        <ecNumber evidence="11">2.4.99.28</ecNumber>
    </recommendedName>
    <alternativeName>
        <fullName evidence="11">Glycan polymerase</fullName>
    </alternativeName>
    <alternativeName>
        <fullName evidence="11">Peptidoglycan glycosyltransferase MtgA</fullName>
        <shortName evidence="11">PGT</shortName>
    </alternativeName>
</protein>
<dbReference type="GO" id="GO:0009274">
    <property type="term" value="C:peptidoglycan-based cell wall"/>
    <property type="evidence" value="ECO:0007669"/>
    <property type="project" value="InterPro"/>
</dbReference>
<dbReference type="InterPro" id="IPR036950">
    <property type="entry name" value="PBP_transglycosylase"/>
</dbReference>
<dbReference type="HAMAP" id="MF_00766">
    <property type="entry name" value="PGT_MtgA"/>
    <property type="match status" value="1"/>
</dbReference>
<dbReference type="PANTHER" id="PTHR30400">
    <property type="entry name" value="MONOFUNCTIONAL BIOSYNTHETIC PEPTIDOGLYCAN TRANSGLYCOSYLASE"/>
    <property type="match status" value="1"/>
</dbReference>
<keyword evidence="7 11" id="KW-0573">Peptidoglycan synthesis</keyword>
<evidence type="ECO:0000256" key="4">
    <source>
        <dbReference type="ARBA" id="ARBA00022679"/>
    </source>
</evidence>
<keyword evidence="1 11" id="KW-1003">Cell membrane</keyword>
<evidence type="ECO:0000256" key="6">
    <source>
        <dbReference type="ARBA" id="ARBA00022960"/>
    </source>
</evidence>
<keyword evidence="2 11" id="KW-0997">Cell inner membrane</keyword>
<dbReference type="RefSeq" id="WP_133588495.1">
    <property type="nucleotide sequence ID" value="NZ_CP037953.1"/>
</dbReference>
<keyword evidence="14" id="KW-1185">Reference proteome</keyword>
<keyword evidence="4 11" id="KW-0808">Transferase</keyword>
<evidence type="ECO:0000256" key="11">
    <source>
        <dbReference type="HAMAP-Rule" id="MF_00766"/>
    </source>
</evidence>
<dbReference type="GO" id="GO:0009252">
    <property type="term" value="P:peptidoglycan biosynthetic process"/>
    <property type="evidence" value="ECO:0007669"/>
    <property type="project" value="UniProtKB-UniRule"/>
</dbReference>
<dbReference type="Gene3D" id="1.10.3810.10">
    <property type="entry name" value="Biosynthetic peptidoglycan transglycosylase-like"/>
    <property type="match status" value="1"/>
</dbReference>
<comment type="subcellular location">
    <subcellularLocation>
        <location evidence="11">Cell inner membrane</location>
        <topology evidence="11">Single-pass membrane protein</topology>
    </subcellularLocation>
</comment>
<evidence type="ECO:0000256" key="7">
    <source>
        <dbReference type="ARBA" id="ARBA00022984"/>
    </source>
</evidence>
<keyword evidence="9 11" id="KW-0472">Membrane</keyword>
<keyword evidence="3 11" id="KW-0328">Glycosyltransferase</keyword>
<feature type="transmembrane region" description="Helical" evidence="11">
    <location>
        <begin position="25"/>
        <end position="47"/>
    </location>
</feature>
<dbReference type="Proteomes" id="UP000295375">
    <property type="component" value="Unassembled WGS sequence"/>
</dbReference>
<dbReference type="NCBIfam" id="TIGR02070">
    <property type="entry name" value="mono_pep_trsgly"/>
    <property type="match status" value="1"/>
</dbReference>